<sequence>MEIAARFYGLTVLHIRPSTENDPALTTSVERPNVLAVIIAADALNLVSQKALVRAIEGRPGGSLPLLILGVSTQTNTTLLRTWSSGAVVGSRRLASSIPIVYDVGFFDGLTRQLSGIELPYIRSNPVYLLISPSSGSQRIIDIRQASDVLPIFVENTLGRLKVFLACAPPVHEFQDESSPEHTVAAFTQIAPLMMFMRYSAGNKGWHAVHHYSNLTIDDPWLREPYGFLSYESLLSEMEKHNFHSTIAFIPWNYDRSDPRVASLIRAHPDKFSISIHGDNHDNKEFTDYRNKPLSGQTVALQQSLARMNSFQKLTGIPYDNVMVFPHSIAPEQTLGVLKAYNYLATINSSNVPMDRTNPPLLPFALRAVTLSFADFPSIRRYSVEAPIPKGLIAVSQFLENPLFFYGHQEFFSSGIDAFDRLADEVNRIEPDTRWRSVGEIVKHLYLTKQRDEEGYDVIAFSNNFCLENVSFQKSTFYIKKQESGEPTIESLMVDGLQVPYRIQEGYIDLAITVPSASTRCVVIKYVNDLQLATTDISRRSARVYCLRMASDFRDITLSKVAIGRAVVRFYYKHNLTPMAVLICSSLFILCCLVGGWCLRSVVDKHYKARGIATPS</sequence>
<keyword evidence="1" id="KW-0472">Membrane</keyword>
<dbReference type="Proteomes" id="UP000535182">
    <property type="component" value="Unassembled WGS sequence"/>
</dbReference>
<dbReference type="AlphaFoldDB" id="A0A9X0U515"/>
<dbReference type="SUPFAM" id="SSF88713">
    <property type="entry name" value="Glycoside hydrolase/deacetylase"/>
    <property type="match status" value="1"/>
</dbReference>
<keyword evidence="1" id="KW-1133">Transmembrane helix</keyword>
<comment type="caution">
    <text evidence="2">The sequence shown here is derived from an EMBL/GenBank/DDBJ whole genome shotgun (WGS) entry which is preliminary data.</text>
</comment>
<keyword evidence="1" id="KW-0812">Transmembrane</keyword>
<proteinExistence type="predicted"/>
<protein>
    <submittedName>
        <fullName evidence="2">Uncharacterized protein</fullName>
    </submittedName>
</protein>
<keyword evidence="3" id="KW-1185">Reference proteome</keyword>
<feature type="transmembrane region" description="Helical" evidence="1">
    <location>
        <begin position="579"/>
        <end position="599"/>
    </location>
</feature>
<dbReference type="InterPro" id="IPR011330">
    <property type="entry name" value="Glyco_hydro/deAcase_b/a-brl"/>
</dbReference>
<dbReference type="Gene3D" id="3.20.20.370">
    <property type="entry name" value="Glycoside hydrolase/deacetylase"/>
    <property type="match status" value="1"/>
</dbReference>
<evidence type="ECO:0000313" key="3">
    <source>
        <dbReference type="Proteomes" id="UP000535182"/>
    </source>
</evidence>
<evidence type="ECO:0000313" key="2">
    <source>
        <dbReference type="EMBL" id="MBB5329948.1"/>
    </source>
</evidence>
<name>A0A9X0U515_9BACT</name>
<gene>
    <name evidence="2" type="ORF">HDF14_003577</name>
</gene>
<dbReference type="GO" id="GO:0005975">
    <property type="term" value="P:carbohydrate metabolic process"/>
    <property type="evidence" value="ECO:0007669"/>
    <property type="project" value="InterPro"/>
</dbReference>
<reference evidence="2 3" key="1">
    <citation type="submission" date="2020-08" db="EMBL/GenBank/DDBJ databases">
        <title>Genomic Encyclopedia of Type Strains, Phase IV (KMG-V): Genome sequencing to study the core and pangenomes of soil and plant-associated prokaryotes.</title>
        <authorList>
            <person name="Whitman W."/>
        </authorList>
    </citation>
    <scope>NUCLEOTIDE SEQUENCE [LARGE SCALE GENOMIC DNA]</scope>
    <source>
        <strain evidence="2 3">X5P2</strain>
    </source>
</reference>
<dbReference type="EMBL" id="JACHEB010000008">
    <property type="protein sequence ID" value="MBB5329948.1"/>
    <property type="molecule type" value="Genomic_DNA"/>
</dbReference>
<dbReference type="RefSeq" id="WP_183978911.1">
    <property type="nucleotide sequence ID" value="NZ_JACHEB010000008.1"/>
</dbReference>
<evidence type="ECO:0000256" key="1">
    <source>
        <dbReference type="SAM" id="Phobius"/>
    </source>
</evidence>
<organism evidence="2 3">
    <name type="scientific">Tunturiibacter gelidiferens</name>
    <dbReference type="NCBI Taxonomy" id="3069689"/>
    <lineage>
        <taxon>Bacteria</taxon>
        <taxon>Pseudomonadati</taxon>
        <taxon>Acidobacteriota</taxon>
        <taxon>Terriglobia</taxon>
        <taxon>Terriglobales</taxon>
        <taxon>Acidobacteriaceae</taxon>
        <taxon>Tunturiibacter</taxon>
    </lineage>
</organism>
<accession>A0A9X0U515</accession>